<keyword evidence="4" id="KW-1185">Reference proteome</keyword>
<dbReference type="AlphaFoldDB" id="A0AAV7IZL4"/>
<evidence type="ECO:0000313" key="4">
    <source>
        <dbReference type="Proteomes" id="UP000826195"/>
    </source>
</evidence>
<keyword evidence="2" id="KW-1133">Transmembrane helix</keyword>
<feature type="transmembrane region" description="Helical" evidence="2">
    <location>
        <begin position="84"/>
        <end position="102"/>
    </location>
</feature>
<name>A0AAV7IZL4_COTGL</name>
<dbReference type="EMBL" id="JAHXZJ010000374">
    <property type="protein sequence ID" value="KAH0560909.1"/>
    <property type="molecule type" value="Genomic_DNA"/>
</dbReference>
<organism evidence="3 4">
    <name type="scientific">Cotesia glomerata</name>
    <name type="common">Lepidopteran parasitic wasp</name>
    <name type="synonym">Apanteles glomeratus</name>
    <dbReference type="NCBI Taxonomy" id="32391"/>
    <lineage>
        <taxon>Eukaryota</taxon>
        <taxon>Metazoa</taxon>
        <taxon>Ecdysozoa</taxon>
        <taxon>Arthropoda</taxon>
        <taxon>Hexapoda</taxon>
        <taxon>Insecta</taxon>
        <taxon>Pterygota</taxon>
        <taxon>Neoptera</taxon>
        <taxon>Endopterygota</taxon>
        <taxon>Hymenoptera</taxon>
        <taxon>Apocrita</taxon>
        <taxon>Ichneumonoidea</taxon>
        <taxon>Braconidae</taxon>
        <taxon>Microgastrinae</taxon>
        <taxon>Cotesia</taxon>
    </lineage>
</organism>
<keyword evidence="2" id="KW-0812">Transmembrane</keyword>
<sequence>MGTRQSKLSKDLSTIPPGKFSPVRENTQEFRKTRNLHLPTNNLSTMERDQLGQRGPGDEISANLVRGLDHLRNPQLNKVSLDNFNNYSLFFKIIYSLIIYFFKRCDKLYVILIYQV</sequence>
<protein>
    <submittedName>
        <fullName evidence="3">Uncharacterized protein</fullName>
    </submittedName>
</protein>
<comment type="caution">
    <text evidence="3">The sequence shown here is derived from an EMBL/GenBank/DDBJ whole genome shotgun (WGS) entry which is preliminary data.</text>
</comment>
<feature type="region of interest" description="Disordered" evidence="1">
    <location>
        <begin position="1"/>
        <end position="23"/>
    </location>
</feature>
<reference evidence="3 4" key="1">
    <citation type="journal article" date="2021" name="J. Hered.">
        <title>A chromosome-level genome assembly of the parasitoid wasp, Cotesia glomerata (Hymenoptera: Braconidae).</title>
        <authorList>
            <person name="Pinto B.J."/>
            <person name="Weis J.J."/>
            <person name="Gamble T."/>
            <person name="Ode P.J."/>
            <person name="Paul R."/>
            <person name="Zaspel J.M."/>
        </authorList>
    </citation>
    <scope>NUCLEOTIDE SEQUENCE [LARGE SCALE GENOMIC DNA]</scope>
    <source>
        <strain evidence="3">CgM1</strain>
    </source>
</reference>
<keyword evidence="2" id="KW-0472">Membrane</keyword>
<evidence type="ECO:0000256" key="1">
    <source>
        <dbReference type="SAM" id="MobiDB-lite"/>
    </source>
</evidence>
<feature type="region of interest" description="Disordered" evidence="1">
    <location>
        <begin position="36"/>
        <end position="56"/>
    </location>
</feature>
<accession>A0AAV7IZL4</accession>
<evidence type="ECO:0000256" key="2">
    <source>
        <dbReference type="SAM" id="Phobius"/>
    </source>
</evidence>
<dbReference type="Proteomes" id="UP000826195">
    <property type="component" value="Unassembled WGS sequence"/>
</dbReference>
<gene>
    <name evidence="3" type="ORF">KQX54_009926</name>
</gene>
<proteinExistence type="predicted"/>
<evidence type="ECO:0000313" key="3">
    <source>
        <dbReference type="EMBL" id="KAH0560909.1"/>
    </source>
</evidence>